<feature type="domain" description="Flagellar hook-associated protein 2 N-terminal" evidence="6">
    <location>
        <begin position="11"/>
        <end position="107"/>
    </location>
</feature>
<dbReference type="InterPro" id="IPR040026">
    <property type="entry name" value="FliD"/>
</dbReference>
<evidence type="ECO:0000256" key="1">
    <source>
        <dbReference type="ARBA" id="ARBA00009764"/>
    </source>
</evidence>
<comment type="subcellular location">
    <subcellularLocation>
        <location evidence="5">Secreted</location>
    </subcellularLocation>
    <subcellularLocation>
        <location evidence="5">Bacterial flagellum</location>
    </subcellularLocation>
</comment>
<organism evidence="8 9">
    <name type="scientific">Desulforudis audaxviator (strain MP104C)</name>
    <dbReference type="NCBI Taxonomy" id="477974"/>
    <lineage>
        <taxon>Bacteria</taxon>
        <taxon>Bacillati</taxon>
        <taxon>Bacillota</taxon>
        <taxon>Clostridia</taxon>
        <taxon>Thermoanaerobacterales</taxon>
        <taxon>Candidatus Desulforudaceae</taxon>
        <taxon>Candidatus Desulforudis</taxon>
    </lineage>
</organism>
<dbReference type="STRING" id="477974.Daud_1783"/>
<dbReference type="GO" id="GO:0009424">
    <property type="term" value="C:bacterial-type flagellum hook"/>
    <property type="evidence" value="ECO:0007669"/>
    <property type="project" value="UniProtKB-UniRule"/>
</dbReference>
<protein>
    <recommendedName>
        <fullName evidence="5">Flagellar hook-associated protein 2</fullName>
        <shortName evidence="5">HAP2</shortName>
    </recommendedName>
    <alternativeName>
        <fullName evidence="5">Flagellar cap protein</fullName>
    </alternativeName>
</protein>
<dbReference type="GO" id="GO:0071973">
    <property type="term" value="P:bacterial-type flagellum-dependent cell motility"/>
    <property type="evidence" value="ECO:0007669"/>
    <property type="project" value="TreeGrafter"/>
</dbReference>
<keyword evidence="8" id="KW-0966">Cell projection</keyword>
<evidence type="ECO:0000259" key="7">
    <source>
        <dbReference type="Pfam" id="PF07195"/>
    </source>
</evidence>
<evidence type="ECO:0000256" key="3">
    <source>
        <dbReference type="ARBA" id="ARBA00023054"/>
    </source>
</evidence>
<dbReference type="InterPro" id="IPR003481">
    <property type="entry name" value="FliD_N"/>
</dbReference>
<dbReference type="EMBL" id="CP000860">
    <property type="protein sequence ID" value="ACA60279.1"/>
    <property type="molecule type" value="Genomic_DNA"/>
</dbReference>
<comment type="similarity">
    <text evidence="1 5">Belongs to the FliD family.</text>
</comment>
<dbReference type="GO" id="GO:0007155">
    <property type="term" value="P:cell adhesion"/>
    <property type="evidence" value="ECO:0007669"/>
    <property type="project" value="InterPro"/>
</dbReference>
<reference evidence="9" key="1">
    <citation type="submission" date="2007-10" db="EMBL/GenBank/DDBJ databases">
        <title>Complete sequence of chromosome of Desulforudis audaxviator MP104C.</title>
        <authorList>
            <person name="Copeland A."/>
            <person name="Lucas S."/>
            <person name="Lapidus A."/>
            <person name="Barry K."/>
            <person name="Glavina del Rio T."/>
            <person name="Dalin E."/>
            <person name="Tice H."/>
            <person name="Bruce D."/>
            <person name="Pitluck S."/>
            <person name="Lowry S.R."/>
            <person name="Larimer F."/>
            <person name="Land M.L."/>
            <person name="Hauser L."/>
            <person name="Kyrpides N."/>
            <person name="Ivanova N.N."/>
            <person name="Richardson P."/>
        </authorList>
    </citation>
    <scope>NUCLEOTIDE SEQUENCE [LARGE SCALE GENOMIC DNA]</scope>
    <source>
        <strain evidence="9">MP104C</strain>
    </source>
</reference>
<dbReference type="Pfam" id="PF02465">
    <property type="entry name" value="FliD_N"/>
    <property type="match status" value="1"/>
</dbReference>
<dbReference type="GO" id="GO:0009421">
    <property type="term" value="C:bacterial-type flagellum filament cap"/>
    <property type="evidence" value="ECO:0007669"/>
    <property type="project" value="InterPro"/>
</dbReference>
<dbReference type="OrthoDB" id="9776025at2"/>
<dbReference type="Proteomes" id="UP000008544">
    <property type="component" value="Chromosome"/>
</dbReference>
<keyword evidence="4 5" id="KW-0975">Bacterial flagellum</keyword>
<dbReference type="InterPro" id="IPR010809">
    <property type="entry name" value="FliD_C"/>
</dbReference>
<dbReference type="RefSeq" id="WP_012302858.1">
    <property type="nucleotide sequence ID" value="NC_010424.1"/>
</dbReference>
<reference evidence="8 9" key="2">
    <citation type="journal article" date="2008" name="Science">
        <title>Environmental genomics reveals a single-species ecosystem deep within Earth.</title>
        <authorList>
            <person name="Chivian D."/>
            <person name="Brodie E.L."/>
            <person name="Alm E.J."/>
            <person name="Culley D.E."/>
            <person name="Dehal P.S."/>
            <person name="Desantis T.Z."/>
            <person name="Gihring T.M."/>
            <person name="Lapidus A."/>
            <person name="Lin L.H."/>
            <person name="Lowry S.R."/>
            <person name="Moser D.P."/>
            <person name="Richardson P.M."/>
            <person name="Southam G."/>
            <person name="Wanger G."/>
            <person name="Pratt L.M."/>
            <person name="Andersen G.L."/>
            <person name="Hazen T.C."/>
            <person name="Brockman F.J."/>
            <person name="Arkin A.P."/>
            <person name="Onstott T.C."/>
        </authorList>
    </citation>
    <scope>NUCLEOTIDE SEQUENCE [LARGE SCALE GENOMIC DNA]</scope>
    <source>
        <strain evidence="8 9">MP104C</strain>
    </source>
</reference>
<name>B1I5H1_DESAP</name>
<dbReference type="KEGG" id="dau:Daud_1783"/>
<evidence type="ECO:0000256" key="4">
    <source>
        <dbReference type="ARBA" id="ARBA00023143"/>
    </source>
</evidence>
<keyword evidence="8" id="KW-0969">Cilium</keyword>
<evidence type="ECO:0000259" key="6">
    <source>
        <dbReference type="Pfam" id="PF02465"/>
    </source>
</evidence>
<dbReference type="PANTHER" id="PTHR30288:SF0">
    <property type="entry name" value="FLAGELLAR HOOK-ASSOCIATED PROTEIN 2"/>
    <property type="match status" value="1"/>
</dbReference>
<feature type="domain" description="Flagellar hook-associated protein 2 C-terminal" evidence="7">
    <location>
        <begin position="330"/>
        <end position="590"/>
    </location>
</feature>
<dbReference type="AlphaFoldDB" id="B1I5H1"/>
<dbReference type="HOGENOM" id="CLU_015182_0_2_9"/>
<evidence type="ECO:0000313" key="9">
    <source>
        <dbReference type="Proteomes" id="UP000008544"/>
    </source>
</evidence>
<keyword evidence="3" id="KW-0175">Coiled coil</keyword>
<dbReference type="PANTHER" id="PTHR30288">
    <property type="entry name" value="FLAGELLAR CAP/ASSEMBLY PROTEIN FLID"/>
    <property type="match status" value="1"/>
</dbReference>
<proteinExistence type="inferred from homology"/>
<comment type="subunit">
    <text evidence="2 5">Homopentamer.</text>
</comment>
<evidence type="ECO:0000313" key="8">
    <source>
        <dbReference type="EMBL" id="ACA60279.1"/>
    </source>
</evidence>
<evidence type="ECO:0000256" key="5">
    <source>
        <dbReference type="RuleBase" id="RU362066"/>
    </source>
</evidence>
<dbReference type="Pfam" id="PF07195">
    <property type="entry name" value="FliD_C"/>
    <property type="match status" value="1"/>
</dbReference>
<accession>B1I5H1</accession>
<dbReference type="GO" id="GO:0005576">
    <property type="term" value="C:extracellular region"/>
    <property type="evidence" value="ECO:0007669"/>
    <property type="project" value="UniProtKB-SubCell"/>
</dbReference>
<comment type="function">
    <text evidence="5">Required for morphogenesis and for the elongation of the flagellar filament by facilitating polymerization of the flagellin monomers at the tip of growing filament. Forms a capping structure, which prevents flagellin subunits (transported through the central channel of the flagellum) from leaking out without polymerization at the distal end.</text>
</comment>
<keyword evidence="5" id="KW-0964">Secreted</keyword>
<dbReference type="eggNOG" id="COG1345">
    <property type="taxonomic scope" value="Bacteria"/>
</dbReference>
<keyword evidence="9" id="KW-1185">Reference proteome</keyword>
<sequence length="606" mass="66379">MSVIRIGGLATGLDTYQMIQDLMKVHRKPVDRLRQERQVLEWRREDYRGINSALLNFRNGTVFSMRLSSTFLAKTVASSNPAAVTATASPGAAKADYAVTVTSLATTAYKASTGTVSASGADKVDPDATLWSQRAKFGSNQFGWNLASVAGENIAGTGTNFYQLAHAWITPGSAAVKVVYGTGGEQVYQVYYTREAYNAGVEAHKVLVDTNTGALEFNQVVAEGDTVVAGYEYNTRTFDFSLTTYNQNGTPNNRTFTVDAVTETLNGVLNRISADSALGLVAFYEGSSDRVSVSTTRTGDNNAAGDEIGVGTTGFLAEVLRLGTAVEQGGTNARITLNGLDITRPTNEFSLNNVHFSLKATGTATLTVRSDTAFVFQHIRGFIDAYNGILDLLNGKLQEERFRDYLPLLDDDPARERMTEKQIDQWEQKARSGLLRHDSLLSSIVNRLRTDVFTPVSGLGASLNHLVHIGITVGSFADQGKLVIDEAKLRRAIEQDPEGVARLFNQSGTTNEEQGIGHRLYGYLDTAIKQLTARAGSPTYASSYDPSWLGRQISMLDERMQRTEERLEKLEDRYWKQFTALERAISRMNAQSMWLAQQFGGGMFQG</sequence>
<keyword evidence="8" id="KW-0282">Flagellum</keyword>
<gene>
    <name evidence="8" type="ordered locus">Daud_1783</name>
</gene>
<evidence type="ECO:0000256" key="2">
    <source>
        <dbReference type="ARBA" id="ARBA00011255"/>
    </source>
</evidence>